<evidence type="ECO:0000256" key="1">
    <source>
        <dbReference type="SAM" id="SignalP"/>
    </source>
</evidence>
<name>A0A2M4DDH6_ANODA</name>
<proteinExistence type="predicted"/>
<accession>A0A2M4DDH6</accession>
<sequence length="91" mass="9857">MMAIATTCCWVLLVLFPDVISCRTKGTPPLLVPAASLPPLQSKRGKWRVGGGTTTNKMKNGFHRMRFVNQLIVIVSTSNASNGRHHGAIVV</sequence>
<evidence type="ECO:0000313" key="2">
    <source>
        <dbReference type="EMBL" id="MBW75640.1"/>
    </source>
</evidence>
<reference evidence="2" key="1">
    <citation type="submission" date="2018-01" db="EMBL/GenBank/DDBJ databases">
        <title>An insight into the sialome of Amazonian anophelines.</title>
        <authorList>
            <person name="Ribeiro J.M."/>
            <person name="Scarpassa V."/>
            <person name="Calvo E."/>
        </authorList>
    </citation>
    <scope>NUCLEOTIDE SEQUENCE</scope>
</reference>
<feature type="signal peptide" evidence="1">
    <location>
        <begin position="1"/>
        <end position="21"/>
    </location>
</feature>
<protein>
    <submittedName>
        <fullName evidence="2">Putative secreted protein</fullName>
    </submittedName>
</protein>
<keyword evidence="1" id="KW-0732">Signal</keyword>
<dbReference type="AlphaFoldDB" id="A0A2M4DDH6"/>
<feature type="chain" id="PRO_5014941286" evidence="1">
    <location>
        <begin position="22"/>
        <end position="91"/>
    </location>
</feature>
<dbReference type="EMBL" id="GGFL01011462">
    <property type="protein sequence ID" value="MBW75640.1"/>
    <property type="molecule type" value="Transcribed_RNA"/>
</dbReference>
<organism evidence="2">
    <name type="scientific">Anopheles darlingi</name>
    <name type="common">Mosquito</name>
    <dbReference type="NCBI Taxonomy" id="43151"/>
    <lineage>
        <taxon>Eukaryota</taxon>
        <taxon>Metazoa</taxon>
        <taxon>Ecdysozoa</taxon>
        <taxon>Arthropoda</taxon>
        <taxon>Hexapoda</taxon>
        <taxon>Insecta</taxon>
        <taxon>Pterygota</taxon>
        <taxon>Neoptera</taxon>
        <taxon>Endopterygota</taxon>
        <taxon>Diptera</taxon>
        <taxon>Nematocera</taxon>
        <taxon>Culicoidea</taxon>
        <taxon>Culicidae</taxon>
        <taxon>Anophelinae</taxon>
        <taxon>Anopheles</taxon>
    </lineage>
</organism>